<dbReference type="Proteomes" id="UP001054945">
    <property type="component" value="Unassembled WGS sequence"/>
</dbReference>
<reference evidence="1 2" key="1">
    <citation type="submission" date="2021-06" db="EMBL/GenBank/DDBJ databases">
        <title>Caerostris extrusa draft genome.</title>
        <authorList>
            <person name="Kono N."/>
            <person name="Arakawa K."/>
        </authorList>
    </citation>
    <scope>NUCLEOTIDE SEQUENCE [LARGE SCALE GENOMIC DNA]</scope>
</reference>
<name>A0AAV4QPY1_CAEEX</name>
<gene>
    <name evidence="1" type="ORF">CEXT_764581</name>
</gene>
<protein>
    <submittedName>
        <fullName evidence="1">Uncharacterized protein</fullName>
    </submittedName>
</protein>
<evidence type="ECO:0000313" key="1">
    <source>
        <dbReference type="EMBL" id="GIY11287.1"/>
    </source>
</evidence>
<sequence>MVGISSCEFSKCPLHLFAEPVVGRICNDGAVDEIGDADVENICIGTVDNPDVMEGVCGGMVDDPDVGNMSGRMVCNPNVADSLVGAVDEMIGGVDASVKGDGDSFSSSGLYL</sequence>
<comment type="caution">
    <text evidence="1">The sequence shown here is derived from an EMBL/GenBank/DDBJ whole genome shotgun (WGS) entry which is preliminary data.</text>
</comment>
<dbReference type="AlphaFoldDB" id="A0AAV4QPY1"/>
<proteinExistence type="predicted"/>
<evidence type="ECO:0000313" key="2">
    <source>
        <dbReference type="Proteomes" id="UP001054945"/>
    </source>
</evidence>
<organism evidence="1 2">
    <name type="scientific">Caerostris extrusa</name>
    <name type="common">Bark spider</name>
    <name type="synonym">Caerostris bankana</name>
    <dbReference type="NCBI Taxonomy" id="172846"/>
    <lineage>
        <taxon>Eukaryota</taxon>
        <taxon>Metazoa</taxon>
        <taxon>Ecdysozoa</taxon>
        <taxon>Arthropoda</taxon>
        <taxon>Chelicerata</taxon>
        <taxon>Arachnida</taxon>
        <taxon>Araneae</taxon>
        <taxon>Araneomorphae</taxon>
        <taxon>Entelegynae</taxon>
        <taxon>Araneoidea</taxon>
        <taxon>Araneidae</taxon>
        <taxon>Caerostris</taxon>
    </lineage>
</organism>
<dbReference type="EMBL" id="BPLR01006629">
    <property type="protein sequence ID" value="GIY11287.1"/>
    <property type="molecule type" value="Genomic_DNA"/>
</dbReference>
<accession>A0AAV4QPY1</accession>
<keyword evidence="2" id="KW-1185">Reference proteome</keyword>